<proteinExistence type="predicted"/>
<keyword evidence="3" id="KW-1185">Reference proteome</keyword>
<feature type="compositionally biased region" description="Basic and acidic residues" evidence="1">
    <location>
        <begin position="11"/>
        <end position="21"/>
    </location>
</feature>
<name>A0A2Z6RZZ2_9GLOM</name>
<feature type="region of interest" description="Disordered" evidence="1">
    <location>
        <begin position="1"/>
        <end position="39"/>
    </location>
</feature>
<feature type="region of interest" description="Disordered" evidence="1">
    <location>
        <begin position="174"/>
        <end position="217"/>
    </location>
</feature>
<evidence type="ECO:0000313" key="3">
    <source>
        <dbReference type="Proteomes" id="UP000247702"/>
    </source>
</evidence>
<organism evidence="2 3">
    <name type="scientific">Rhizophagus clarus</name>
    <dbReference type="NCBI Taxonomy" id="94130"/>
    <lineage>
        <taxon>Eukaryota</taxon>
        <taxon>Fungi</taxon>
        <taxon>Fungi incertae sedis</taxon>
        <taxon>Mucoromycota</taxon>
        <taxon>Glomeromycotina</taxon>
        <taxon>Glomeromycetes</taxon>
        <taxon>Glomerales</taxon>
        <taxon>Glomeraceae</taxon>
        <taxon>Rhizophagus</taxon>
    </lineage>
</organism>
<sequence>MHQGTMIRQSKKTETTSEHKNRPSQGETVRNNSPNSEEVEELKKLFYELEAENIKLSKKHNHLQYKRNLQLVNDNNELQVEESDDSASSAKRQMKKNPFGEEEKEMALVRILLKTFPDFELNEKEIFTSQANNNTCIALVPELQKLMNVHNYNPSSEQVKAWLKSIHETKRKAYLKSNPSNRQQNPSNQSPIDEDSQAEKNSNERKPSKSKNEEGLRIEDGAKFLMKRLIDKTYTQNEYELKSDQTFKSKVNTDICEKLIPKLMEDIKPTYNLSYKQVESWLRSIHNSKRKAYLKLNQISLDDKVDNEQESVQTVGQQINLKGKEPNDFSEDEDELKIEDEAKALMRTLLKTFPSELNLKVEETFGSKANSDICQKLIPRLQNEMKAFNPTYEQAETWLQSIHKSKRYAYLKSNQLIQPNPISIDY</sequence>
<accession>A0A2Z6RZZ2</accession>
<evidence type="ECO:0000256" key="1">
    <source>
        <dbReference type="SAM" id="MobiDB-lite"/>
    </source>
</evidence>
<evidence type="ECO:0000313" key="2">
    <source>
        <dbReference type="EMBL" id="GBC06433.1"/>
    </source>
</evidence>
<feature type="region of interest" description="Disordered" evidence="1">
    <location>
        <begin position="79"/>
        <end position="99"/>
    </location>
</feature>
<dbReference type="AlphaFoldDB" id="A0A2Z6RZZ2"/>
<gene>
    <name evidence="2" type="ORF">RclHR1_06830001</name>
</gene>
<comment type="caution">
    <text evidence="2">The sequence shown here is derived from an EMBL/GenBank/DDBJ whole genome shotgun (WGS) entry which is preliminary data.</text>
</comment>
<feature type="compositionally biased region" description="Polar residues" evidence="1">
    <location>
        <begin position="23"/>
        <end position="36"/>
    </location>
</feature>
<protein>
    <submittedName>
        <fullName evidence="2">Uncharacterized protein</fullName>
    </submittedName>
</protein>
<feature type="compositionally biased region" description="Basic and acidic residues" evidence="1">
    <location>
        <begin position="197"/>
        <end position="217"/>
    </location>
</feature>
<reference evidence="2 3" key="1">
    <citation type="submission" date="2017-11" db="EMBL/GenBank/DDBJ databases">
        <title>The genome of Rhizophagus clarus HR1 reveals common genetic basis of auxotrophy among arbuscular mycorrhizal fungi.</title>
        <authorList>
            <person name="Kobayashi Y."/>
        </authorList>
    </citation>
    <scope>NUCLEOTIDE SEQUENCE [LARGE SCALE GENOMIC DNA]</scope>
    <source>
        <strain evidence="2 3">HR1</strain>
    </source>
</reference>
<dbReference type="Proteomes" id="UP000247702">
    <property type="component" value="Unassembled WGS sequence"/>
</dbReference>
<dbReference type="EMBL" id="BEXD01004074">
    <property type="protein sequence ID" value="GBC06433.1"/>
    <property type="molecule type" value="Genomic_DNA"/>
</dbReference>
<feature type="compositionally biased region" description="Low complexity" evidence="1">
    <location>
        <begin position="177"/>
        <end position="191"/>
    </location>
</feature>
<dbReference type="STRING" id="94130.A0A2Z6RZZ2"/>